<evidence type="ECO:0000313" key="2">
    <source>
        <dbReference type="EMBL" id="TPE47137.1"/>
    </source>
</evidence>
<comment type="caution">
    <text evidence="2">The sequence shown here is derived from an EMBL/GenBank/DDBJ whole genome shotgun (WGS) entry which is preliminary data.</text>
</comment>
<keyword evidence="3" id="KW-1185">Reference proteome</keyword>
<dbReference type="Proteomes" id="UP000315901">
    <property type="component" value="Unassembled WGS sequence"/>
</dbReference>
<evidence type="ECO:0000256" key="1">
    <source>
        <dbReference type="SAM" id="Phobius"/>
    </source>
</evidence>
<dbReference type="EMBL" id="VFRR01000046">
    <property type="protein sequence ID" value="TPE47137.1"/>
    <property type="molecule type" value="Genomic_DNA"/>
</dbReference>
<keyword evidence="1" id="KW-0812">Transmembrane</keyword>
<evidence type="ECO:0000313" key="3">
    <source>
        <dbReference type="Proteomes" id="UP000315901"/>
    </source>
</evidence>
<gene>
    <name evidence="2" type="ORF">FJM67_15065</name>
</gene>
<organism evidence="2 3">
    <name type="scientific">Maribrevibacterium harenarium</name>
    <dbReference type="NCBI Taxonomy" id="2589817"/>
    <lineage>
        <taxon>Bacteria</taxon>
        <taxon>Pseudomonadati</taxon>
        <taxon>Pseudomonadota</taxon>
        <taxon>Gammaproteobacteria</taxon>
        <taxon>Oceanospirillales</taxon>
        <taxon>Oceanospirillaceae</taxon>
        <taxon>Maribrevibacterium</taxon>
    </lineage>
</organism>
<feature type="transmembrane region" description="Helical" evidence="1">
    <location>
        <begin position="159"/>
        <end position="180"/>
    </location>
</feature>
<name>A0A501WJ23_9GAMM</name>
<keyword evidence="1" id="KW-1133">Transmembrane helix</keyword>
<reference evidence="2 3" key="1">
    <citation type="submission" date="2019-06" db="EMBL/GenBank/DDBJ databases">
        <title>A novel bacterium of genus Marinomonas, isolated from coastal sand.</title>
        <authorList>
            <person name="Huang H."/>
            <person name="Mo K."/>
            <person name="Hu Y."/>
        </authorList>
    </citation>
    <scope>NUCLEOTIDE SEQUENCE [LARGE SCALE GENOMIC DNA]</scope>
    <source>
        <strain evidence="2 3">HB171799</strain>
    </source>
</reference>
<sequence length="191" mass="21351">MKALIEINVYGGNTLLATLKKHDDLPTGIYSDRPVKSLINLTPGIQANVKLQIETVSLSNDDTSLLVSDKRLQVSELLQTLGVQNFVAFVKDAEHHGWIVEKYIDGINQYFYLDHNNQPLSAPAILSENILTLFLFILMAATPAVVLKFMSSGYLGSPFWVFALFLGLTSVVYFLSFGVMQYMRTRGEPIF</sequence>
<dbReference type="AlphaFoldDB" id="A0A501WJ23"/>
<feature type="transmembrane region" description="Helical" evidence="1">
    <location>
        <begin position="130"/>
        <end position="147"/>
    </location>
</feature>
<dbReference type="OrthoDB" id="9826231at2"/>
<proteinExistence type="predicted"/>
<protein>
    <submittedName>
        <fullName evidence="2">Uncharacterized protein</fullName>
    </submittedName>
</protein>
<keyword evidence="1" id="KW-0472">Membrane</keyword>
<dbReference type="RefSeq" id="WP_140591011.1">
    <property type="nucleotide sequence ID" value="NZ_VFRR01000046.1"/>
</dbReference>
<accession>A0A501WJ23</accession>